<reference evidence="2 3" key="1">
    <citation type="submission" date="2018-12" db="EMBL/GenBank/DDBJ databases">
        <title>Unveiling genomic diversity among members of the Bifidobacterium pseudolongum species, a widely distributed gut commensal of the animal kingdom.</title>
        <authorList>
            <person name="Lugli G.A."/>
            <person name="Duranti S."/>
            <person name="Albert K."/>
            <person name="Mancabelli L."/>
            <person name="Napoli S."/>
            <person name="Viappiani A."/>
            <person name="Anzalone R."/>
            <person name="Longhi G."/>
            <person name="Milani C."/>
            <person name="Turroni F."/>
            <person name="Alessandri G."/>
            <person name="Sela D.A."/>
            <person name="Van Sinderen D."/>
            <person name="Ventura M."/>
        </authorList>
    </citation>
    <scope>NUCLEOTIDE SEQUENCE [LARGE SCALE GENOMIC DNA]</scope>
    <source>
        <strain evidence="2 3">2032B</strain>
    </source>
</reference>
<accession>A0A4Q5AF36</accession>
<sequence length="59" mass="6251">MPNMKKIAAMCATLVLLTPQAAFASTAGVTDAPVVTADAQPLGNCPTWLWWFCGTPKRS</sequence>
<evidence type="ECO:0000256" key="1">
    <source>
        <dbReference type="SAM" id="SignalP"/>
    </source>
</evidence>
<gene>
    <name evidence="2" type="ORF">PG2032B_0224</name>
</gene>
<proteinExistence type="predicted"/>
<comment type="caution">
    <text evidence="2">The sequence shown here is derived from an EMBL/GenBank/DDBJ whole genome shotgun (WGS) entry which is preliminary data.</text>
</comment>
<dbReference type="AlphaFoldDB" id="A0A4Q5AF36"/>
<dbReference type="Proteomes" id="UP000292535">
    <property type="component" value="Unassembled WGS sequence"/>
</dbReference>
<feature type="chain" id="PRO_5020445440" evidence="1">
    <location>
        <begin position="25"/>
        <end position="59"/>
    </location>
</feature>
<evidence type="ECO:0000313" key="3">
    <source>
        <dbReference type="Proteomes" id="UP000292535"/>
    </source>
</evidence>
<dbReference type="EMBL" id="RYUQ01000001">
    <property type="protein sequence ID" value="RYQ27180.1"/>
    <property type="molecule type" value="Genomic_DNA"/>
</dbReference>
<keyword evidence="1" id="KW-0732">Signal</keyword>
<protein>
    <submittedName>
        <fullName evidence="2">Uncharacterized protein</fullName>
    </submittedName>
</protein>
<name>A0A4Q5AF36_9BIFI</name>
<feature type="signal peptide" evidence="1">
    <location>
        <begin position="1"/>
        <end position="24"/>
    </location>
</feature>
<evidence type="ECO:0000313" key="2">
    <source>
        <dbReference type="EMBL" id="RYQ27180.1"/>
    </source>
</evidence>
<organism evidence="2 3">
    <name type="scientific">Bifidobacterium pseudolongum subsp. globosum</name>
    <dbReference type="NCBI Taxonomy" id="1690"/>
    <lineage>
        <taxon>Bacteria</taxon>
        <taxon>Bacillati</taxon>
        <taxon>Actinomycetota</taxon>
        <taxon>Actinomycetes</taxon>
        <taxon>Bifidobacteriales</taxon>
        <taxon>Bifidobacteriaceae</taxon>
        <taxon>Bifidobacterium</taxon>
    </lineage>
</organism>